<accession>A0A3M3R0P5</accession>
<proteinExistence type="predicted"/>
<dbReference type="EMBL" id="RBPJ01000268">
    <property type="protein sequence ID" value="RMN89843.1"/>
    <property type="molecule type" value="Genomic_DNA"/>
</dbReference>
<evidence type="ECO:0000313" key="1">
    <source>
        <dbReference type="EMBL" id="RMN89843.1"/>
    </source>
</evidence>
<name>A0A3M3R0P5_PSECA</name>
<evidence type="ECO:0000313" key="2">
    <source>
        <dbReference type="Proteomes" id="UP000270524"/>
    </source>
</evidence>
<dbReference type="AlphaFoldDB" id="A0A3M3R0P5"/>
<dbReference type="Proteomes" id="UP000270524">
    <property type="component" value="Unassembled WGS sequence"/>
</dbReference>
<gene>
    <name evidence="1" type="ORF">ALQ51_04257</name>
</gene>
<organism evidence="1 2">
    <name type="scientific">Pseudomonas cannabina</name>
    <dbReference type="NCBI Taxonomy" id="86840"/>
    <lineage>
        <taxon>Bacteria</taxon>
        <taxon>Pseudomonadati</taxon>
        <taxon>Pseudomonadota</taxon>
        <taxon>Gammaproteobacteria</taxon>
        <taxon>Pseudomonadales</taxon>
        <taxon>Pseudomonadaceae</taxon>
        <taxon>Pseudomonas</taxon>
    </lineage>
</organism>
<protein>
    <submittedName>
        <fullName evidence="1">Uncharacterized protein</fullName>
    </submittedName>
</protein>
<reference evidence="1 2" key="1">
    <citation type="submission" date="2018-08" db="EMBL/GenBank/DDBJ databases">
        <title>Recombination of ecologically and evolutionarily significant loci maintains genetic cohesion in the Pseudomonas syringae species complex.</title>
        <authorList>
            <person name="Dillon M."/>
            <person name="Thakur S."/>
            <person name="Almeida R.N.D."/>
            <person name="Weir B.S."/>
            <person name="Guttman D.S."/>
        </authorList>
    </citation>
    <scope>NUCLEOTIDE SEQUENCE [LARGE SCALE GENOMIC DNA]</scope>
    <source>
        <strain evidence="1 2">ICMP 15203</strain>
    </source>
</reference>
<comment type="caution">
    <text evidence="1">The sequence shown here is derived from an EMBL/GenBank/DDBJ whole genome shotgun (WGS) entry which is preliminary data.</text>
</comment>
<sequence length="252" mass="27934">MIIDEQEHIAMSRTTCKNSPSDLLPPSLPQASRHGIGVRIASNLMVHIEPYCNMDEGDLIELFWDGCYVASKILTASDIYNAIVLRVPESFLQNGKARTYYRIMKVGGTPLTSPCRKLWVKLDTPGGRLVSANAEENQSLAPLHVAPSVVRRGLSQRHLDAGLPMAIEPYLNMAVHDEITVRWGDVRMDLPPLTAEDVGEPVDLVIPPALIIESGDEQLLEVTYCIIDRVGNNSLWAPPREIRIRLPGEPVQ</sequence>